<feature type="region of interest" description="Disordered" evidence="1">
    <location>
        <begin position="1"/>
        <end position="25"/>
    </location>
</feature>
<name>A0A917ERX0_9BACI</name>
<keyword evidence="3" id="KW-1185">Reference proteome</keyword>
<gene>
    <name evidence="2" type="ORF">GCM10007140_22100</name>
</gene>
<dbReference type="Proteomes" id="UP000605259">
    <property type="component" value="Unassembled WGS sequence"/>
</dbReference>
<reference evidence="2" key="2">
    <citation type="submission" date="2020-09" db="EMBL/GenBank/DDBJ databases">
        <authorList>
            <person name="Sun Q."/>
            <person name="Zhou Y."/>
        </authorList>
    </citation>
    <scope>NUCLEOTIDE SEQUENCE</scope>
    <source>
        <strain evidence="2">CGMCC 1.12698</strain>
    </source>
</reference>
<evidence type="ECO:0000256" key="1">
    <source>
        <dbReference type="SAM" id="MobiDB-lite"/>
    </source>
</evidence>
<reference evidence="2" key="1">
    <citation type="journal article" date="2014" name="Int. J. Syst. Evol. Microbiol.">
        <title>Complete genome sequence of Corynebacterium casei LMG S-19264T (=DSM 44701T), isolated from a smear-ripened cheese.</title>
        <authorList>
            <consortium name="US DOE Joint Genome Institute (JGI-PGF)"/>
            <person name="Walter F."/>
            <person name="Albersmeier A."/>
            <person name="Kalinowski J."/>
            <person name="Ruckert C."/>
        </authorList>
    </citation>
    <scope>NUCLEOTIDE SEQUENCE</scope>
    <source>
        <strain evidence="2">CGMCC 1.12698</strain>
    </source>
</reference>
<proteinExistence type="predicted"/>
<accession>A0A917ERX0</accession>
<evidence type="ECO:0000313" key="3">
    <source>
        <dbReference type="Proteomes" id="UP000605259"/>
    </source>
</evidence>
<dbReference type="AlphaFoldDB" id="A0A917ERX0"/>
<dbReference type="EMBL" id="BMFK01000001">
    <property type="protein sequence ID" value="GGE71709.1"/>
    <property type="molecule type" value="Genomic_DNA"/>
</dbReference>
<organism evidence="2 3">
    <name type="scientific">Priestia taiwanensis</name>
    <dbReference type="NCBI Taxonomy" id="1347902"/>
    <lineage>
        <taxon>Bacteria</taxon>
        <taxon>Bacillati</taxon>
        <taxon>Bacillota</taxon>
        <taxon>Bacilli</taxon>
        <taxon>Bacillales</taxon>
        <taxon>Bacillaceae</taxon>
        <taxon>Priestia</taxon>
    </lineage>
</organism>
<comment type="caution">
    <text evidence="2">The sequence shown here is derived from an EMBL/GenBank/DDBJ whole genome shotgun (WGS) entry which is preliminary data.</text>
</comment>
<protein>
    <submittedName>
        <fullName evidence="2">Uncharacterized protein</fullName>
    </submittedName>
</protein>
<evidence type="ECO:0000313" key="2">
    <source>
        <dbReference type="EMBL" id="GGE71709.1"/>
    </source>
</evidence>
<feature type="compositionally biased region" description="Polar residues" evidence="1">
    <location>
        <begin position="1"/>
        <end position="22"/>
    </location>
</feature>
<sequence>MPFNATASTRSTAQQPSMLSTRKMNERAKPVVAPVFEKNASNGQPFLFNKVNGLVLAIGNDGFAPKNGRSHPFEQQLEFAQSCKSLIKHTTSHTQLPDPQEPLQE</sequence>